<dbReference type="InterPro" id="IPR036162">
    <property type="entry name" value="Resolvase-like_N_sf"/>
</dbReference>
<evidence type="ECO:0000313" key="2">
    <source>
        <dbReference type="EMBL" id="MCU4971132.1"/>
    </source>
</evidence>
<sequence>MTDTARIYARLSDHSNRSIQGQIDDCREYADRQGFNIDHVYNEGQGQSGWDESRDEYSLMLNDAESGEFNALIVRDGSRFGRDKRERIRRFFDLDDWGVQLHTVSRGYVDPEDPSDFLMEVFKAMSDDHGKRGEVERLEAEMEKRRQNGWFIGEPPAGLQYDEEKQYLEAVKGEIDDVMRVYQLRDEGATYRDIAEEVPWTLPTIGKLIDRREQYESVKNGAVLGRDLTIVRPKPTES</sequence>
<dbReference type="PROSITE" id="PS51736">
    <property type="entry name" value="RECOMBINASES_3"/>
    <property type="match status" value="1"/>
</dbReference>
<comment type="caution">
    <text evidence="2">The sequence shown here is derived from an EMBL/GenBank/DDBJ whole genome shotgun (WGS) entry which is preliminary data.</text>
</comment>
<reference evidence="2 3" key="1">
    <citation type="submission" date="2022-09" db="EMBL/GenBank/DDBJ databases">
        <title>Enrichment on poylsaccharides allowed isolation of novel metabolic and taxonomic groups of Haloarchaea.</title>
        <authorList>
            <person name="Sorokin D.Y."/>
            <person name="Elcheninov A.G."/>
            <person name="Khizhniak T.V."/>
            <person name="Kolganova T.V."/>
            <person name="Kublanov I.V."/>
        </authorList>
    </citation>
    <scope>NUCLEOTIDE SEQUENCE [LARGE SCALE GENOMIC DNA]</scope>
    <source>
        <strain evidence="2 3">AArc-m2/3/4</strain>
    </source>
</reference>
<dbReference type="Pfam" id="PF00239">
    <property type="entry name" value="Resolvase"/>
    <property type="match status" value="1"/>
</dbReference>
<protein>
    <submittedName>
        <fullName evidence="2">Recombinase family protein</fullName>
    </submittedName>
</protein>
<accession>A0ABT2Q883</accession>
<feature type="domain" description="Resolvase/invertase-type recombinase catalytic" evidence="1">
    <location>
        <begin position="4"/>
        <end position="149"/>
    </location>
</feature>
<dbReference type="InterPro" id="IPR050639">
    <property type="entry name" value="SSR_resolvase"/>
</dbReference>
<proteinExistence type="predicted"/>
<dbReference type="PANTHER" id="PTHR30461">
    <property type="entry name" value="DNA-INVERTASE FROM LAMBDOID PROPHAGE"/>
    <property type="match status" value="1"/>
</dbReference>
<evidence type="ECO:0000313" key="3">
    <source>
        <dbReference type="Proteomes" id="UP001320972"/>
    </source>
</evidence>
<dbReference type="Gene3D" id="3.40.50.1390">
    <property type="entry name" value="Resolvase, N-terminal catalytic domain"/>
    <property type="match status" value="1"/>
</dbReference>
<name>A0ABT2Q883_9EURY</name>
<dbReference type="SUPFAM" id="SSF53041">
    <property type="entry name" value="Resolvase-like"/>
    <property type="match status" value="1"/>
</dbReference>
<keyword evidence="3" id="KW-1185">Reference proteome</keyword>
<dbReference type="InterPro" id="IPR006119">
    <property type="entry name" value="Resolv_N"/>
</dbReference>
<dbReference type="CDD" id="cd00338">
    <property type="entry name" value="Ser_Recombinase"/>
    <property type="match status" value="1"/>
</dbReference>
<dbReference type="EMBL" id="JAOPKB010000001">
    <property type="protein sequence ID" value="MCU4971132.1"/>
    <property type="molecule type" value="Genomic_DNA"/>
</dbReference>
<dbReference type="PANTHER" id="PTHR30461:SF23">
    <property type="entry name" value="DNA RECOMBINASE-RELATED"/>
    <property type="match status" value="1"/>
</dbReference>
<organism evidence="2 3">
    <name type="scientific">Natronoglomus mannanivorans</name>
    <dbReference type="NCBI Taxonomy" id="2979990"/>
    <lineage>
        <taxon>Archaea</taxon>
        <taxon>Methanobacteriati</taxon>
        <taxon>Methanobacteriota</taxon>
        <taxon>Stenosarchaea group</taxon>
        <taxon>Halobacteria</taxon>
        <taxon>Halobacteriales</taxon>
        <taxon>Natrialbaceae</taxon>
        <taxon>Natronoglomus</taxon>
    </lineage>
</organism>
<gene>
    <name evidence="2" type="ORF">OB955_00065</name>
</gene>
<dbReference type="Proteomes" id="UP001320972">
    <property type="component" value="Unassembled WGS sequence"/>
</dbReference>
<evidence type="ECO:0000259" key="1">
    <source>
        <dbReference type="PROSITE" id="PS51736"/>
    </source>
</evidence>
<dbReference type="SMART" id="SM00857">
    <property type="entry name" value="Resolvase"/>
    <property type="match status" value="1"/>
</dbReference>
<dbReference type="RefSeq" id="WP_338006635.1">
    <property type="nucleotide sequence ID" value="NZ_JAOPKB010000001.1"/>
</dbReference>